<evidence type="ECO:0000256" key="8">
    <source>
        <dbReference type="ARBA" id="ARBA00023163"/>
    </source>
</evidence>
<comment type="caution">
    <text evidence="12">The sequence shown here is derived from an EMBL/GenBank/DDBJ whole genome shotgun (WGS) entry which is preliminary data.</text>
</comment>
<keyword evidence="6" id="KW-0805">Transcription regulation</keyword>
<keyword evidence="13" id="KW-1185">Reference proteome</keyword>
<protein>
    <recommendedName>
        <fullName evidence="11">Replication factor A C-terminal domain-containing protein</fullName>
    </recommendedName>
</protein>
<keyword evidence="5" id="KW-0862">Zinc</keyword>
<dbReference type="GO" id="GO:0005634">
    <property type="term" value="C:nucleus"/>
    <property type="evidence" value="ECO:0007669"/>
    <property type="project" value="UniProtKB-SubCell"/>
</dbReference>
<evidence type="ECO:0000256" key="10">
    <source>
        <dbReference type="SAM" id="MobiDB-lite"/>
    </source>
</evidence>
<dbReference type="InterPro" id="IPR013955">
    <property type="entry name" value="Rep_factor-A_C"/>
</dbReference>
<feature type="compositionally biased region" description="Polar residues" evidence="10">
    <location>
        <begin position="788"/>
        <end position="798"/>
    </location>
</feature>
<keyword evidence="8" id="KW-0804">Transcription</keyword>
<gene>
    <name evidence="12" type="ORF">SSX86_031647</name>
</gene>
<dbReference type="CDD" id="cd04476">
    <property type="entry name" value="RPA1_DBD_C"/>
    <property type="match status" value="1"/>
</dbReference>
<evidence type="ECO:0000256" key="6">
    <source>
        <dbReference type="ARBA" id="ARBA00023015"/>
    </source>
</evidence>
<evidence type="ECO:0000256" key="9">
    <source>
        <dbReference type="ARBA" id="ARBA00023242"/>
    </source>
</evidence>
<dbReference type="InterPro" id="IPR047192">
    <property type="entry name" value="Euk_RPA1_DBD_C"/>
</dbReference>
<sequence>MPPTEISAYSYPYRRKSPPIHILTGENQGAPFPSFNQGAPFPSFTQDSFPSFNQEYKMSFFKVVRHPERPYLHIPNAAYRRYLHSQPPTYDINLFLRPDLRYVVGLREINHELFITQGWATIQNHVDIGLKYVLVFRIQDPRNWSVTILGDNCVNIDLRHIAPNYAIPVHWSDEDDDVDDVVAPPPAPAEAGQPIFPAEVAHPDPPAEAAHPQPLAGAAQPDQPNLDDQPNDVHIASVATFSQIVRINKSIAYKVPPKLAALADLEYTMLLTIKVEDQEVYVAQVRKEDKDRKPRWANIVNIHGLRQGDRCLFEYNVDDDYLMITKGNRAQGILLASFFYKFQRFLVEQNVLIIKKPMLGSNGGSWHVIDSPYKICFNRETIVATSPDWNGTNHAFNFTDFSTIIDYIIGVVIECSPMKYKKKPDGKESKWVVVKLQDLSGLIIWMTLFEDYAVKITEYVLSNPGVPHYGVIIQFAMFKVFNDRHSLSNSFNISNLFINDPDIQEITTFIERFNLTEAGQSSSYRSGSNSGLMSKEHDFLTVTEFKYSAEAKHVVVLGTIKFIENQWFYMACNHCRKIVTSSLEPLEKKEEEPGSPREVLIYHCNTYDCLKNKLIIQGYPRYKVLLKVQDSTGNVDLTLFDTEAKKITNKTALEDDVPAMNIPDEIAAFINKKYAFKIEVTNDHISKKYKYYTINSLTDDEKIIGALEEKHFKHEVATDDSGIKSSDNVSGKEVISICDDNVTPSSVDSSAKIIDPDKALNQLKRNLHESYENDVVPTMCSAKKQLPSIKSDSNSNDSADPVMPGKLLIPKKEK</sequence>
<evidence type="ECO:0000256" key="5">
    <source>
        <dbReference type="ARBA" id="ARBA00022833"/>
    </source>
</evidence>
<dbReference type="Gene3D" id="2.40.330.10">
    <property type="entry name" value="DNA-binding pseudobarrel domain"/>
    <property type="match status" value="1"/>
</dbReference>
<dbReference type="SUPFAM" id="SSF50249">
    <property type="entry name" value="Nucleic acid-binding proteins"/>
    <property type="match status" value="2"/>
</dbReference>
<dbReference type="Proteomes" id="UP001408789">
    <property type="component" value="Unassembled WGS sequence"/>
</dbReference>
<comment type="subcellular location">
    <subcellularLocation>
        <location evidence="1">Nucleus</location>
    </subcellularLocation>
</comment>
<dbReference type="PANTHER" id="PTHR47165">
    <property type="entry name" value="OS03G0429900 PROTEIN"/>
    <property type="match status" value="1"/>
</dbReference>
<dbReference type="GO" id="GO:0003677">
    <property type="term" value="F:DNA binding"/>
    <property type="evidence" value="ECO:0007669"/>
    <property type="project" value="UniProtKB-KW"/>
</dbReference>
<organism evidence="12 13">
    <name type="scientific">Deinandra increscens subsp. villosa</name>
    <dbReference type="NCBI Taxonomy" id="3103831"/>
    <lineage>
        <taxon>Eukaryota</taxon>
        <taxon>Viridiplantae</taxon>
        <taxon>Streptophyta</taxon>
        <taxon>Embryophyta</taxon>
        <taxon>Tracheophyta</taxon>
        <taxon>Spermatophyta</taxon>
        <taxon>Magnoliopsida</taxon>
        <taxon>eudicotyledons</taxon>
        <taxon>Gunneridae</taxon>
        <taxon>Pentapetalae</taxon>
        <taxon>asterids</taxon>
        <taxon>campanulids</taxon>
        <taxon>Asterales</taxon>
        <taxon>Asteraceae</taxon>
        <taxon>Asteroideae</taxon>
        <taxon>Heliantheae alliance</taxon>
        <taxon>Madieae</taxon>
        <taxon>Madiinae</taxon>
        <taxon>Deinandra</taxon>
    </lineage>
</organism>
<dbReference type="Gene3D" id="2.40.50.140">
    <property type="entry name" value="Nucleic acid-binding proteins"/>
    <property type="match status" value="2"/>
</dbReference>
<evidence type="ECO:0000256" key="7">
    <source>
        <dbReference type="ARBA" id="ARBA00023125"/>
    </source>
</evidence>
<accession>A0AAP0C647</accession>
<reference evidence="12 13" key="1">
    <citation type="submission" date="2024-04" db="EMBL/GenBank/DDBJ databases">
        <title>The reference genome of an endangered Asteraceae, Deinandra increscens subsp. villosa, native to the Central Coast of California.</title>
        <authorList>
            <person name="Guilliams M."/>
            <person name="Hasenstab-Lehman K."/>
            <person name="Meyer R."/>
            <person name="Mcevoy S."/>
        </authorList>
    </citation>
    <scope>NUCLEOTIDE SEQUENCE [LARGE SCALE GENOMIC DNA]</scope>
    <source>
        <tissue evidence="12">Leaf</tissue>
    </source>
</reference>
<dbReference type="AlphaFoldDB" id="A0AAP0C647"/>
<evidence type="ECO:0000256" key="1">
    <source>
        <dbReference type="ARBA" id="ARBA00004123"/>
    </source>
</evidence>
<evidence type="ECO:0000313" key="12">
    <source>
        <dbReference type="EMBL" id="KAK9049383.1"/>
    </source>
</evidence>
<evidence type="ECO:0000256" key="4">
    <source>
        <dbReference type="ARBA" id="ARBA00022771"/>
    </source>
</evidence>
<feature type="region of interest" description="Disordered" evidence="10">
    <location>
        <begin position="783"/>
        <end position="814"/>
    </location>
</feature>
<dbReference type="PANTHER" id="PTHR47165:SF4">
    <property type="entry name" value="OS03G0429900 PROTEIN"/>
    <property type="match status" value="1"/>
</dbReference>
<comment type="similarity">
    <text evidence="2">Belongs to the replication factor A protein 1 family.</text>
</comment>
<proteinExistence type="inferred from homology"/>
<evidence type="ECO:0000256" key="2">
    <source>
        <dbReference type="ARBA" id="ARBA00005690"/>
    </source>
</evidence>
<dbReference type="Pfam" id="PF08646">
    <property type="entry name" value="Rep_fac-A_C"/>
    <property type="match status" value="1"/>
</dbReference>
<keyword evidence="9" id="KW-0539">Nucleus</keyword>
<evidence type="ECO:0000259" key="11">
    <source>
        <dbReference type="Pfam" id="PF08646"/>
    </source>
</evidence>
<name>A0AAP0C647_9ASTR</name>
<dbReference type="GO" id="GO:0008270">
    <property type="term" value="F:zinc ion binding"/>
    <property type="evidence" value="ECO:0007669"/>
    <property type="project" value="UniProtKB-KW"/>
</dbReference>
<keyword evidence="3" id="KW-0479">Metal-binding</keyword>
<evidence type="ECO:0000313" key="13">
    <source>
        <dbReference type="Proteomes" id="UP001408789"/>
    </source>
</evidence>
<dbReference type="EMBL" id="JBCNJP010006870">
    <property type="protein sequence ID" value="KAK9049383.1"/>
    <property type="molecule type" value="Genomic_DNA"/>
</dbReference>
<feature type="region of interest" description="Disordered" evidence="10">
    <location>
        <begin position="176"/>
        <end position="231"/>
    </location>
</feature>
<keyword evidence="4" id="KW-0863">Zinc-finger</keyword>
<feature type="domain" description="Replication factor A C-terminal" evidence="11">
    <location>
        <begin position="556"/>
        <end position="689"/>
    </location>
</feature>
<dbReference type="InterPro" id="IPR015300">
    <property type="entry name" value="DNA-bd_pseudobarrel_sf"/>
</dbReference>
<evidence type="ECO:0000256" key="3">
    <source>
        <dbReference type="ARBA" id="ARBA00022723"/>
    </source>
</evidence>
<dbReference type="InterPro" id="IPR012340">
    <property type="entry name" value="NA-bd_OB-fold"/>
</dbReference>
<dbReference type="SUPFAM" id="SSF101936">
    <property type="entry name" value="DNA-binding pseudobarrel domain"/>
    <property type="match status" value="1"/>
</dbReference>
<keyword evidence="7" id="KW-0238">DNA-binding</keyword>